<evidence type="ECO:0000256" key="2">
    <source>
        <dbReference type="ARBA" id="ARBA00022679"/>
    </source>
</evidence>
<comment type="similarity">
    <text evidence="5">Belongs to the class I-like SAM-binding methyltransferase superfamily. C5-methyltransferase family.</text>
</comment>
<dbReference type="GO" id="GO:0032259">
    <property type="term" value="P:methylation"/>
    <property type="evidence" value="ECO:0007669"/>
    <property type="project" value="UniProtKB-KW"/>
</dbReference>
<dbReference type="PROSITE" id="PS51679">
    <property type="entry name" value="SAM_MT_C5"/>
    <property type="match status" value="1"/>
</dbReference>
<keyword evidence="4" id="KW-0863">Zinc-finger</keyword>
<dbReference type="SUPFAM" id="SSF53335">
    <property type="entry name" value="S-adenosyl-L-methionine-dependent methyltransferases"/>
    <property type="match status" value="1"/>
</dbReference>
<keyword evidence="6" id="KW-0175">Coiled coil</keyword>
<dbReference type="OrthoDB" id="6071571at2759"/>
<dbReference type="PANTHER" id="PTHR46098">
    <property type="entry name" value="TRNA (CYTOSINE(38)-C(5))-METHYLTRANSFERASE"/>
    <property type="match status" value="1"/>
</dbReference>
<feature type="region of interest" description="Disordered" evidence="7">
    <location>
        <begin position="472"/>
        <end position="497"/>
    </location>
</feature>
<evidence type="ECO:0000256" key="3">
    <source>
        <dbReference type="ARBA" id="ARBA00022691"/>
    </source>
</evidence>
<keyword evidence="1 5" id="KW-0489">Methyltransferase</keyword>
<dbReference type="InterPro" id="IPR036875">
    <property type="entry name" value="Znf_CCHC_sf"/>
</dbReference>
<feature type="coiled-coil region" evidence="6">
    <location>
        <begin position="107"/>
        <end position="137"/>
    </location>
</feature>
<feature type="region of interest" description="Disordered" evidence="7">
    <location>
        <begin position="442"/>
        <end position="461"/>
    </location>
</feature>
<dbReference type="InterPro" id="IPR001525">
    <property type="entry name" value="C5_MeTfrase"/>
</dbReference>
<sequence length="1160" mass="126144">VTAARTSAATGTTVVTETTAAETAVGTIARSTSADVEAGGVDVAVAVAAGVTATTTESAVTVTRTEVAAGGKNLDENDYFYFLVELTAGQARDRAGELETRMADDLDKRNEARRRAYERELAEYEREHERYDAMEATESAALPEPVKPERPKALLVYDSPVEQFWAMIKDLFPEKSTARINEFNTFKMQPNESMSSLTQRMKTLMTVLQRPEGMAAQKLLDAIEPKPFRAEVRRVVWAEDTGDDDLSVDQISRVAIRLEKKRCTEALWSSASQPSTHDAARGAPARSTAVDRPVDNRVCHNCGKTGHIARNCRSPPQKGHIAPMVQANAAAAPQRGGSGKNEKAPAAPKTEPRDPGAPTMEELQELWDAHYGRVAGYGACIVSAHAATRTTNQQISSSRVAAPREAAPKVHTGLTRQAPKNERLRGRLADMPLGFLPKDFIRTSSPPMPEPAEPSEVEQSAGPDLLQTAAPEETAQAKGKEKEITGDVAKSAATGTARTRLLPQGFEELPPDDPRRQGVIYGPTAPVDTAPALTEADQAPAALDPPNEPAADDIYDADNPRIGALLGKLPGAYHSDPTAGFHRSPRIDNSGPQPALLVNGRTVSNMILDSGAEAVITGPSGAKAMGITPDMIRRRAVVIRGATGQLSDRLDRTSEPVSFELNPGTPDAVTVMAHVVIATHELPDTLIGMSVMGPASIIPNPRKQRVKYYVNPDTASERSAYLRCTFPIEYGRSPLHAYAAGIRGYVAAVMPLHIKTPISHLEAQTARRRLDQYNTELMTATTDIFDRSVRALAMPAAPPRPIRNPAFQCLRPLDQSLIDRRAVLDVSGPGLVVIELFSGLMATTEALVRSGLKVRKVYACELDKSAQKVAEFRLGKLHEMFPELLSTEAFLNVHGALPDNIQDVTRAHIEHLERPDLIVAGFPCQGFSKAGSNPKGLRDPRTKLFTEAIRVVHTVTSVHGPCAYLFENVDASDHPQADVRDEFNDVVKGILGPGFAFDAVAAGSLAHRNRRWWTNMIPSPLMLEMVEKRFKQRPDFRRVQDILEPGRTAQAARHSGAPGRHRVNQTGQPLRALSTFVTMRGSHAYRVGEHSMIWAANGAQEEPTALERERAMGFLENSTQVGPAVSEADRRRLLGSTMDMHALTFLVSSIKCFQFAFFSD</sequence>
<dbReference type="GO" id="GO:0008168">
    <property type="term" value="F:methyltransferase activity"/>
    <property type="evidence" value="ECO:0007669"/>
    <property type="project" value="UniProtKB-KW"/>
</dbReference>
<feature type="domain" description="CCHC-type" evidence="8">
    <location>
        <begin position="299"/>
        <end position="314"/>
    </location>
</feature>
<dbReference type="Pfam" id="PF00145">
    <property type="entry name" value="DNA_methylase"/>
    <property type="match status" value="1"/>
</dbReference>
<dbReference type="GO" id="GO:0003676">
    <property type="term" value="F:nucleic acid binding"/>
    <property type="evidence" value="ECO:0007669"/>
    <property type="project" value="InterPro"/>
</dbReference>
<dbReference type="InterPro" id="IPR021109">
    <property type="entry name" value="Peptidase_aspartic_dom_sf"/>
</dbReference>
<feature type="region of interest" description="Disordered" evidence="7">
    <location>
        <begin position="267"/>
        <end position="292"/>
    </location>
</feature>
<name>A0A1Y1IQQ0_KLENI</name>
<dbReference type="SMART" id="SM00343">
    <property type="entry name" value="ZnF_C2HC"/>
    <property type="match status" value="1"/>
</dbReference>
<feature type="compositionally biased region" description="Polar residues" evidence="7">
    <location>
        <begin position="267"/>
        <end position="276"/>
    </location>
</feature>
<evidence type="ECO:0000256" key="1">
    <source>
        <dbReference type="ARBA" id="ARBA00022603"/>
    </source>
</evidence>
<evidence type="ECO:0000256" key="6">
    <source>
        <dbReference type="SAM" id="Coils"/>
    </source>
</evidence>
<dbReference type="EMBL" id="DF238327">
    <property type="protein sequence ID" value="GAQ93235.1"/>
    <property type="molecule type" value="Genomic_DNA"/>
</dbReference>
<evidence type="ECO:0000256" key="7">
    <source>
        <dbReference type="SAM" id="MobiDB-lite"/>
    </source>
</evidence>
<dbReference type="Gene3D" id="4.10.60.10">
    <property type="entry name" value="Zinc finger, CCHC-type"/>
    <property type="match status" value="1"/>
</dbReference>
<evidence type="ECO:0000259" key="8">
    <source>
        <dbReference type="PROSITE" id="PS50158"/>
    </source>
</evidence>
<keyword evidence="4" id="KW-0862">Zinc</keyword>
<protein>
    <recommendedName>
        <fullName evidence="8">CCHC-type domain-containing protein</fullName>
    </recommendedName>
</protein>
<dbReference type="Pfam" id="PF00098">
    <property type="entry name" value="zf-CCHC"/>
    <property type="match status" value="1"/>
</dbReference>
<evidence type="ECO:0000256" key="4">
    <source>
        <dbReference type="PROSITE-ProRule" id="PRU00047"/>
    </source>
</evidence>
<reference evidence="9 10" key="1">
    <citation type="journal article" date="2014" name="Nat. Commun.">
        <title>Klebsormidium flaccidum genome reveals primary factors for plant terrestrial adaptation.</title>
        <authorList>
            <person name="Hori K."/>
            <person name="Maruyama F."/>
            <person name="Fujisawa T."/>
            <person name="Togashi T."/>
            <person name="Yamamoto N."/>
            <person name="Seo M."/>
            <person name="Sato S."/>
            <person name="Yamada T."/>
            <person name="Mori H."/>
            <person name="Tajima N."/>
            <person name="Moriyama T."/>
            <person name="Ikeuchi M."/>
            <person name="Watanabe M."/>
            <person name="Wada H."/>
            <person name="Kobayashi K."/>
            <person name="Saito M."/>
            <person name="Masuda T."/>
            <person name="Sasaki-Sekimoto Y."/>
            <person name="Mashiguchi K."/>
            <person name="Awai K."/>
            <person name="Shimojima M."/>
            <person name="Masuda S."/>
            <person name="Iwai M."/>
            <person name="Nobusawa T."/>
            <person name="Narise T."/>
            <person name="Kondo S."/>
            <person name="Saito H."/>
            <person name="Sato R."/>
            <person name="Murakawa M."/>
            <person name="Ihara Y."/>
            <person name="Oshima-Yamada Y."/>
            <person name="Ohtaka K."/>
            <person name="Satoh M."/>
            <person name="Sonobe K."/>
            <person name="Ishii M."/>
            <person name="Ohtani R."/>
            <person name="Kanamori-Sato M."/>
            <person name="Honoki R."/>
            <person name="Miyazaki D."/>
            <person name="Mochizuki H."/>
            <person name="Umetsu J."/>
            <person name="Higashi K."/>
            <person name="Shibata D."/>
            <person name="Kamiya Y."/>
            <person name="Sato N."/>
            <person name="Nakamura Y."/>
            <person name="Tabata S."/>
            <person name="Ida S."/>
            <person name="Kurokawa K."/>
            <person name="Ohta H."/>
        </authorList>
    </citation>
    <scope>NUCLEOTIDE SEQUENCE [LARGE SCALE GENOMIC DNA]</scope>
    <source>
        <strain evidence="9 10">NIES-2285</strain>
    </source>
</reference>
<organism evidence="9 10">
    <name type="scientific">Klebsormidium nitens</name>
    <name type="common">Green alga</name>
    <name type="synonym">Ulothrix nitens</name>
    <dbReference type="NCBI Taxonomy" id="105231"/>
    <lineage>
        <taxon>Eukaryota</taxon>
        <taxon>Viridiplantae</taxon>
        <taxon>Streptophyta</taxon>
        <taxon>Klebsormidiophyceae</taxon>
        <taxon>Klebsormidiales</taxon>
        <taxon>Klebsormidiaceae</taxon>
        <taxon>Klebsormidium</taxon>
    </lineage>
</organism>
<dbReference type="InterPro" id="IPR018117">
    <property type="entry name" value="C5_DNA_meth_AS"/>
</dbReference>
<dbReference type="InterPro" id="IPR029063">
    <property type="entry name" value="SAM-dependent_MTases_sf"/>
</dbReference>
<feature type="non-terminal residue" evidence="9">
    <location>
        <position position="1"/>
    </location>
</feature>
<dbReference type="PROSITE" id="PS50158">
    <property type="entry name" value="ZF_CCHC"/>
    <property type="match status" value="1"/>
</dbReference>
<keyword evidence="10" id="KW-1185">Reference proteome</keyword>
<gene>
    <name evidence="9" type="ORF">KFL_013780020</name>
</gene>
<dbReference type="GO" id="GO:0008270">
    <property type="term" value="F:zinc ion binding"/>
    <property type="evidence" value="ECO:0007669"/>
    <property type="project" value="UniProtKB-KW"/>
</dbReference>
<dbReference type="Proteomes" id="UP000054558">
    <property type="component" value="Unassembled WGS sequence"/>
</dbReference>
<dbReference type="SUPFAM" id="SSF57756">
    <property type="entry name" value="Retrovirus zinc finger-like domains"/>
    <property type="match status" value="1"/>
</dbReference>
<keyword evidence="2 5" id="KW-0808">Transferase</keyword>
<dbReference type="Gene3D" id="2.40.70.10">
    <property type="entry name" value="Acid Proteases"/>
    <property type="match status" value="1"/>
</dbReference>
<evidence type="ECO:0000313" key="10">
    <source>
        <dbReference type="Proteomes" id="UP000054558"/>
    </source>
</evidence>
<dbReference type="InterPro" id="IPR050750">
    <property type="entry name" value="C5-MTase"/>
</dbReference>
<dbReference type="PANTHER" id="PTHR46098:SF1">
    <property type="entry name" value="TRNA (CYTOSINE(38)-C(5))-METHYLTRANSFERASE"/>
    <property type="match status" value="1"/>
</dbReference>
<feature type="region of interest" description="Disordered" evidence="7">
    <location>
        <begin position="328"/>
        <end position="358"/>
    </location>
</feature>
<keyword evidence="4" id="KW-0479">Metal-binding</keyword>
<dbReference type="InterPro" id="IPR001878">
    <property type="entry name" value="Znf_CCHC"/>
</dbReference>
<evidence type="ECO:0000313" key="9">
    <source>
        <dbReference type="EMBL" id="GAQ93235.1"/>
    </source>
</evidence>
<accession>A0A1Y1IQQ0</accession>
<dbReference type="AlphaFoldDB" id="A0A1Y1IQQ0"/>
<proteinExistence type="inferred from homology"/>
<evidence type="ECO:0000256" key="5">
    <source>
        <dbReference type="PROSITE-ProRule" id="PRU01016"/>
    </source>
</evidence>
<feature type="active site" evidence="5">
    <location>
        <position position="924"/>
    </location>
</feature>
<dbReference type="PROSITE" id="PS00094">
    <property type="entry name" value="C5_MTASE_1"/>
    <property type="match status" value="1"/>
</dbReference>
<dbReference type="OMA" id="ETRMADD"/>
<dbReference type="Gene3D" id="3.40.50.150">
    <property type="entry name" value="Vaccinia Virus protein VP39"/>
    <property type="match status" value="1"/>
</dbReference>
<keyword evidence="3 5" id="KW-0949">S-adenosyl-L-methionine</keyword>